<dbReference type="EMBL" id="JAUJDW010000005">
    <property type="protein sequence ID" value="KAK0662823.1"/>
    <property type="molecule type" value="Genomic_DNA"/>
</dbReference>
<proteinExistence type="predicted"/>
<keyword evidence="4" id="KW-1185">Reference proteome</keyword>
<feature type="region of interest" description="Disordered" evidence="1">
    <location>
        <begin position="538"/>
        <end position="562"/>
    </location>
</feature>
<keyword evidence="2" id="KW-0472">Membrane</keyword>
<accession>A0AA39Z295</accession>
<evidence type="ECO:0000256" key="1">
    <source>
        <dbReference type="SAM" id="MobiDB-lite"/>
    </source>
</evidence>
<evidence type="ECO:0000256" key="2">
    <source>
        <dbReference type="SAM" id="Phobius"/>
    </source>
</evidence>
<dbReference type="AlphaFoldDB" id="A0AA39Z295"/>
<feature type="region of interest" description="Disordered" evidence="1">
    <location>
        <begin position="1"/>
        <end position="40"/>
    </location>
</feature>
<protein>
    <submittedName>
        <fullName evidence="3">Uncharacterized protein</fullName>
    </submittedName>
</protein>
<name>A0AA39Z295_9PEZI</name>
<dbReference type="Proteomes" id="UP001175001">
    <property type="component" value="Unassembled WGS sequence"/>
</dbReference>
<gene>
    <name evidence="3" type="ORF">DIS24_g1720</name>
</gene>
<feature type="transmembrane region" description="Helical" evidence="2">
    <location>
        <begin position="568"/>
        <end position="590"/>
    </location>
</feature>
<sequence length="611" mass="65732">MRSIFPRYNPSLPLSQQQYKPTQASPTDIPKEKISRKPYSPTFYVPHADVLRSGSAEEPYYTPKIELGALWDAANGKARPEGWRTYALQMHCRKASPTNSPVDGDTFTFGSSPVQPFYNLEQALIDKDTNACEVLISRNNPMQPKNDTDSLPIAHLSVQTPPPHGPPPPPEVFYERPDLIPQATHITTITPKPAILAALEEAAQGPRGAEIASIDPKAESPAAAALAAEAIAACEALNGCQLLHCPVSEPLMPPYEADKTGTYELRHPRLGAFPVVVQGDVKRSLEAALETARKTKGNGNNKTGAASGQNNSNTTSSVAVRSTSPVSHIPTTITMLNPFAAPRSSTITTDSKQQKHNSYYYNNNYTTDRPASPAPDEVLARLSLHTATLTIDAAAIAALGADKTSPHAHSPHPHMIDVAVSAVMAVLVAERRREHPPHATTPAGAAVAGGGSPGQVLYGGGTWPSNGSATSMPMVFEGPPTAAARRWPGMETVGPKELVMEKVKPMSWGWWFGTTEEKEAKKAAKKAKKRSKGVVDIEMGQGPNMRGAEERGMEAQGKQKGKGDDEGMHWLVELIFLLLVFAFKVVWFVLSLLFKVLGKAVGVVNRCAAKH</sequence>
<feature type="region of interest" description="Disordered" evidence="1">
    <location>
        <begin position="292"/>
        <end position="324"/>
    </location>
</feature>
<evidence type="ECO:0000313" key="4">
    <source>
        <dbReference type="Proteomes" id="UP001175001"/>
    </source>
</evidence>
<keyword evidence="2" id="KW-0812">Transmembrane</keyword>
<organism evidence="3 4">
    <name type="scientific">Lasiodiplodia hormozganensis</name>
    <dbReference type="NCBI Taxonomy" id="869390"/>
    <lineage>
        <taxon>Eukaryota</taxon>
        <taxon>Fungi</taxon>
        <taxon>Dikarya</taxon>
        <taxon>Ascomycota</taxon>
        <taxon>Pezizomycotina</taxon>
        <taxon>Dothideomycetes</taxon>
        <taxon>Dothideomycetes incertae sedis</taxon>
        <taxon>Botryosphaeriales</taxon>
        <taxon>Botryosphaeriaceae</taxon>
        <taxon>Lasiodiplodia</taxon>
    </lineage>
</organism>
<evidence type="ECO:0000313" key="3">
    <source>
        <dbReference type="EMBL" id="KAK0662823.1"/>
    </source>
</evidence>
<keyword evidence="2" id="KW-1133">Transmembrane helix</keyword>
<comment type="caution">
    <text evidence="3">The sequence shown here is derived from an EMBL/GenBank/DDBJ whole genome shotgun (WGS) entry which is preliminary data.</text>
</comment>
<feature type="compositionally biased region" description="Polar residues" evidence="1">
    <location>
        <begin position="12"/>
        <end position="26"/>
    </location>
</feature>
<feature type="compositionally biased region" description="Polar residues" evidence="1">
    <location>
        <begin position="297"/>
        <end position="324"/>
    </location>
</feature>
<reference evidence="3" key="1">
    <citation type="submission" date="2023-06" db="EMBL/GenBank/DDBJ databases">
        <title>Multi-omics analyses reveal the molecular pathogenesis toolkit of Lasiodiplodia hormozganensis, a cross-kingdom pathogen.</title>
        <authorList>
            <person name="Felix C."/>
            <person name="Meneses R."/>
            <person name="Goncalves M.F.M."/>
            <person name="Tilleman L."/>
            <person name="Duarte A.S."/>
            <person name="Jorrin-Novo J.V."/>
            <person name="Van De Peer Y."/>
            <person name="Deforce D."/>
            <person name="Van Nieuwerburgh F."/>
            <person name="Esteves A.C."/>
            <person name="Alves A."/>
        </authorList>
    </citation>
    <scope>NUCLEOTIDE SEQUENCE</scope>
    <source>
        <strain evidence="3">CBS 339.90</strain>
    </source>
</reference>